<proteinExistence type="predicted"/>
<feature type="transmembrane region" description="Helical" evidence="2">
    <location>
        <begin position="180"/>
        <end position="202"/>
    </location>
</feature>
<dbReference type="RefSeq" id="WP_121368215.1">
    <property type="nucleotide sequence ID" value="NZ_RBKS01000001.1"/>
</dbReference>
<dbReference type="OrthoDB" id="9789113at2"/>
<gene>
    <name evidence="4" type="ORF">C8E83_0433</name>
</gene>
<sequence length="237" mass="25318">MTNSTSAGRDVRTRRAVPPMLRPGTGRNDWLAFGVGAIAVVLAFGLILARTPGMTRIDMSISVALTRLHTGAIGALGSAVYKIFSPVEAITLTALIAVAILVVSRNLRLAATFAALVAITWIPSDIVKILVHRLRPDADELPHHLTPMPTDPSYPSGHMVFVTTLVIAVVLLARGSRWSALATGLGAVVVVVVALCLVTDGVHYASDVIASIVWSLGVAPFVLELWNRYVLPRTYRL</sequence>
<feature type="region of interest" description="Disordered" evidence="1">
    <location>
        <begin position="1"/>
        <end position="20"/>
    </location>
</feature>
<dbReference type="Pfam" id="PF01569">
    <property type="entry name" value="PAP2"/>
    <property type="match status" value="1"/>
</dbReference>
<dbReference type="EMBL" id="RBKS01000001">
    <property type="protein sequence ID" value="RKR73341.1"/>
    <property type="molecule type" value="Genomic_DNA"/>
</dbReference>
<dbReference type="AlphaFoldDB" id="A0A495IDE5"/>
<dbReference type="Gene3D" id="1.20.144.10">
    <property type="entry name" value="Phosphatidic acid phosphatase type 2/haloperoxidase"/>
    <property type="match status" value="1"/>
</dbReference>
<dbReference type="SUPFAM" id="SSF48317">
    <property type="entry name" value="Acid phosphatase/Vanadium-dependent haloperoxidase"/>
    <property type="match status" value="1"/>
</dbReference>
<feature type="domain" description="Phosphatidic acid phosphatase type 2/haloperoxidase" evidence="3">
    <location>
        <begin position="106"/>
        <end position="223"/>
    </location>
</feature>
<accession>A0A495IDE5</accession>
<feature type="transmembrane region" description="Helical" evidence="2">
    <location>
        <begin position="30"/>
        <end position="49"/>
    </location>
</feature>
<dbReference type="SMART" id="SM00014">
    <property type="entry name" value="acidPPc"/>
    <property type="match status" value="1"/>
</dbReference>
<dbReference type="Proteomes" id="UP000280008">
    <property type="component" value="Unassembled WGS sequence"/>
</dbReference>
<keyword evidence="5" id="KW-1185">Reference proteome</keyword>
<evidence type="ECO:0000313" key="5">
    <source>
        <dbReference type="Proteomes" id="UP000280008"/>
    </source>
</evidence>
<evidence type="ECO:0000313" key="4">
    <source>
        <dbReference type="EMBL" id="RKR73341.1"/>
    </source>
</evidence>
<keyword evidence="2" id="KW-1133">Transmembrane helix</keyword>
<dbReference type="InterPro" id="IPR036938">
    <property type="entry name" value="PAP2/HPO_sf"/>
</dbReference>
<feature type="transmembrane region" description="Helical" evidence="2">
    <location>
        <begin position="208"/>
        <end position="226"/>
    </location>
</feature>
<feature type="transmembrane region" description="Helical" evidence="2">
    <location>
        <begin position="87"/>
        <end position="104"/>
    </location>
</feature>
<comment type="caution">
    <text evidence="4">The sequence shown here is derived from an EMBL/GenBank/DDBJ whole genome shotgun (WGS) entry which is preliminary data.</text>
</comment>
<evidence type="ECO:0000259" key="3">
    <source>
        <dbReference type="SMART" id="SM00014"/>
    </source>
</evidence>
<keyword evidence="2" id="KW-0472">Membrane</keyword>
<dbReference type="InterPro" id="IPR000326">
    <property type="entry name" value="PAP2/HPO"/>
</dbReference>
<reference evidence="4 5" key="1">
    <citation type="submission" date="2018-10" db="EMBL/GenBank/DDBJ databases">
        <title>Sequencing the genomes of 1000 actinobacteria strains.</title>
        <authorList>
            <person name="Klenk H.-P."/>
        </authorList>
    </citation>
    <scope>NUCLEOTIDE SEQUENCE [LARGE SCALE GENOMIC DNA]</scope>
    <source>
        <strain evidence="4 5">DSM 17894</strain>
    </source>
</reference>
<evidence type="ECO:0000256" key="1">
    <source>
        <dbReference type="SAM" id="MobiDB-lite"/>
    </source>
</evidence>
<feature type="transmembrane region" description="Helical" evidence="2">
    <location>
        <begin position="154"/>
        <end position="173"/>
    </location>
</feature>
<keyword evidence="2" id="KW-0812">Transmembrane</keyword>
<feature type="transmembrane region" description="Helical" evidence="2">
    <location>
        <begin position="111"/>
        <end position="134"/>
    </location>
</feature>
<organism evidence="4 5">
    <name type="scientific">Frondihabitans australicus</name>
    <dbReference type="NCBI Taxonomy" id="386892"/>
    <lineage>
        <taxon>Bacteria</taxon>
        <taxon>Bacillati</taxon>
        <taxon>Actinomycetota</taxon>
        <taxon>Actinomycetes</taxon>
        <taxon>Micrococcales</taxon>
        <taxon>Microbacteriaceae</taxon>
        <taxon>Frondihabitans</taxon>
    </lineage>
</organism>
<evidence type="ECO:0000256" key="2">
    <source>
        <dbReference type="SAM" id="Phobius"/>
    </source>
</evidence>
<protein>
    <submittedName>
        <fullName evidence="4">PAP2 superfamily protein</fullName>
    </submittedName>
</protein>
<name>A0A495IDE5_9MICO</name>